<dbReference type="PANTHER" id="PTHR22950">
    <property type="entry name" value="AMINO ACID TRANSPORTER"/>
    <property type="match status" value="1"/>
</dbReference>
<evidence type="ECO:0000259" key="7">
    <source>
        <dbReference type="Pfam" id="PF01490"/>
    </source>
</evidence>
<feature type="transmembrane region" description="Helical" evidence="6">
    <location>
        <begin position="380"/>
        <end position="400"/>
    </location>
</feature>
<dbReference type="AlphaFoldDB" id="A0A7R9BI47"/>
<proteinExistence type="predicted"/>
<evidence type="ECO:0000256" key="3">
    <source>
        <dbReference type="ARBA" id="ARBA00022692"/>
    </source>
</evidence>
<evidence type="ECO:0000313" key="9">
    <source>
        <dbReference type="EMBL" id="CAD7275000.1"/>
    </source>
</evidence>
<evidence type="ECO:0000256" key="5">
    <source>
        <dbReference type="ARBA" id="ARBA00023136"/>
    </source>
</evidence>
<feature type="transmembrane region" description="Helical" evidence="6">
    <location>
        <begin position="76"/>
        <end position="97"/>
    </location>
</feature>
<feature type="transmembrane region" description="Helical" evidence="6">
    <location>
        <begin position="45"/>
        <end position="64"/>
    </location>
</feature>
<dbReference type="SUPFAM" id="SSF46689">
    <property type="entry name" value="Homeodomain-like"/>
    <property type="match status" value="1"/>
</dbReference>
<feature type="transmembrane region" description="Helical" evidence="6">
    <location>
        <begin position="117"/>
        <end position="141"/>
    </location>
</feature>
<keyword evidence="5 6" id="KW-0472">Membrane</keyword>
<dbReference type="GO" id="GO:0015179">
    <property type="term" value="F:L-amino acid transmembrane transporter activity"/>
    <property type="evidence" value="ECO:0007669"/>
    <property type="project" value="TreeGrafter"/>
</dbReference>
<dbReference type="PANTHER" id="PTHR22950:SF652">
    <property type="entry name" value="TRANSMEMBRANE AMINO ACID TRANSPORTER FAMILY PROTEIN"/>
    <property type="match status" value="1"/>
</dbReference>
<feature type="transmembrane region" description="Helical" evidence="6">
    <location>
        <begin position="215"/>
        <end position="233"/>
    </location>
</feature>
<dbReference type="EMBL" id="CAJPEX010000339">
    <property type="protein sequence ID" value="CAG0915152.1"/>
    <property type="molecule type" value="Genomic_DNA"/>
</dbReference>
<dbReference type="InterPro" id="IPR009057">
    <property type="entry name" value="Homeodomain-like_sf"/>
</dbReference>
<dbReference type="Pfam" id="PF01490">
    <property type="entry name" value="Aa_trans"/>
    <property type="match status" value="1"/>
</dbReference>
<feature type="transmembrane region" description="Helical" evidence="6">
    <location>
        <begin position="153"/>
        <end position="176"/>
    </location>
</feature>
<evidence type="ECO:0000256" key="2">
    <source>
        <dbReference type="ARBA" id="ARBA00004141"/>
    </source>
</evidence>
<feature type="transmembrane region" description="Helical" evidence="6">
    <location>
        <begin position="288"/>
        <end position="308"/>
    </location>
</feature>
<dbReference type="GO" id="GO:0016020">
    <property type="term" value="C:membrane"/>
    <property type="evidence" value="ECO:0007669"/>
    <property type="project" value="UniProtKB-SubCell"/>
</dbReference>
<dbReference type="GO" id="GO:0005634">
    <property type="term" value="C:nucleus"/>
    <property type="evidence" value="ECO:0007669"/>
    <property type="project" value="UniProtKB-SubCell"/>
</dbReference>
<reference evidence="9" key="1">
    <citation type="submission" date="2020-11" db="EMBL/GenBank/DDBJ databases">
        <authorList>
            <person name="Tran Van P."/>
        </authorList>
    </citation>
    <scope>NUCLEOTIDE SEQUENCE</scope>
</reference>
<feature type="transmembrane region" description="Helical" evidence="6">
    <location>
        <begin position="188"/>
        <end position="203"/>
    </location>
</feature>
<feature type="non-terminal residue" evidence="9">
    <location>
        <position position="618"/>
    </location>
</feature>
<keyword evidence="3 6" id="KW-0812">Transmembrane</keyword>
<protein>
    <recommendedName>
        <fullName evidence="11">Sodium-coupled neutral amino acid transporter 7</fullName>
    </recommendedName>
</protein>
<evidence type="ECO:0008006" key="11">
    <source>
        <dbReference type="Google" id="ProtNLM"/>
    </source>
</evidence>
<gene>
    <name evidence="9" type="ORF">NMOB1V02_LOCUS2809</name>
</gene>
<organism evidence="9">
    <name type="scientific">Notodromas monacha</name>
    <dbReference type="NCBI Taxonomy" id="399045"/>
    <lineage>
        <taxon>Eukaryota</taxon>
        <taxon>Metazoa</taxon>
        <taxon>Ecdysozoa</taxon>
        <taxon>Arthropoda</taxon>
        <taxon>Crustacea</taxon>
        <taxon>Oligostraca</taxon>
        <taxon>Ostracoda</taxon>
        <taxon>Podocopa</taxon>
        <taxon>Podocopida</taxon>
        <taxon>Cypridocopina</taxon>
        <taxon>Cypridoidea</taxon>
        <taxon>Cyprididae</taxon>
        <taxon>Notodromas</taxon>
    </lineage>
</organism>
<accession>A0A7R9BI47</accession>
<dbReference type="InterPro" id="IPR007889">
    <property type="entry name" value="HTH_Psq"/>
</dbReference>
<sequence>MAPHDAGQRGHYLDEENTELEGHNDSSGPFVVSSSEYAENRGTSVLGGVFLIINAALGAGLLNFPEAYAKAGGVGVAMGIQVGLLFFIGASLLILAWCSDCGGFVSTYQDVMRICGIHWQRAASICVILYCYGTCVTFLIIIGDQSDRGLSVLAHNASLSGALEFLSSVFVSIWGLDFCRYWYMKREFIIVVTSFLFILPLCFPKRIAFLKYASFFGVFAIFYLNCIIAYKYFSGNFVPGEIVTRPKVWTDVFAVVPVICFGYQCHVSCVPIYSCLEKRSLGTFVKSVILALGICAITYSIAGVLGYLMFGASVPSDILEAFDAHEPLVLIGIISLALKMYTTYPILLFCGREAVNQLFLECRRFQHPTQSARGEKTRRISIASVWFATTLIVAVVVPTITTVIDFLGSLAAIFIFFFPGVCLLKLTLQDSDMQRDQLRRKTLAQLVLGTASVGLGVLLFMLVLLQTIMDRFIHGDGESAVCEEMAPKKAARKAIFKVKQVIQKKEAGGKVTEIAREYGVGHSTISNILVQKDKIMQSCVAKEVTRISGRISLLEEMEKLLAIWISERELKRDGCKGEASDGHGLVEAIVQIAKEIHMEVEESDIEEQKGELSTEELQ</sequence>
<feature type="transmembrane region" description="Helical" evidence="6">
    <location>
        <begin position="446"/>
        <end position="465"/>
    </location>
</feature>
<feature type="domain" description="Amino acid transporter transmembrane" evidence="7">
    <location>
        <begin position="42"/>
        <end position="453"/>
    </location>
</feature>
<keyword evidence="10" id="KW-1185">Reference proteome</keyword>
<dbReference type="EMBL" id="OA882376">
    <property type="protein sequence ID" value="CAD7275000.1"/>
    <property type="molecule type" value="Genomic_DNA"/>
</dbReference>
<name>A0A7R9BI47_9CRUS</name>
<feature type="domain" description="HTH psq-type" evidence="8">
    <location>
        <begin position="500"/>
        <end position="538"/>
    </location>
</feature>
<dbReference type="Proteomes" id="UP000678499">
    <property type="component" value="Unassembled WGS sequence"/>
</dbReference>
<dbReference type="OrthoDB" id="438545at2759"/>
<evidence type="ECO:0000256" key="6">
    <source>
        <dbReference type="SAM" id="Phobius"/>
    </source>
</evidence>
<comment type="subcellular location">
    <subcellularLocation>
        <location evidence="2">Membrane</location>
        <topology evidence="2">Multi-pass membrane protein</topology>
    </subcellularLocation>
    <subcellularLocation>
        <location evidence="1">Nucleus</location>
    </subcellularLocation>
</comment>
<dbReference type="InterPro" id="IPR013057">
    <property type="entry name" value="AA_transpt_TM"/>
</dbReference>
<evidence type="ECO:0000256" key="1">
    <source>
        <dbReference type="ARBA" id="ARBA00004123"/>
    </source>
</evidence>
<keyword evidence="4 6" id="KW-1133">Transmembrane helix</keyword>
<dbReference type="GO" id="GO:0003677">
    <property type="term" value="F:DNA binding"/>
    <property type="evidence" value="ECO:0007669"/>
    <property type="project" value="InterPro"/>
</dbReference>
<dbReference type="Pfam" id="PF04218">
    <property type="entry name" value="CENP-B_N"/>
    <property type="match status" value="1"/>
</dbReference>
<feature type="transmembrane region" description="Helical" evidence="6">
    <location>
        <begin position="328"/>
        <end position="350"/>
    </location>
</feature>
<evidence type="ECO:0000259" key="8">
    <source>
        <dbReference type="Pfam" id="PF04218"/>
    </source>
</evidence>
<evidence type="ECO:0000313" key="10">
    <source>
        <dbReference type="Proteomes" id="UP000678499"/>
    </source>
</evidence>
<evidence type="ECO:0000256" key="4">
    <source>
        <dbReference type="ARBA" id="ARBA00022989"/>
    </source>
</evidence>
<feature type="transmembrane region" description="Helical" evidence="6">
    <location>
        <begin position="406"/>
        <end position="426"/>
    </location>
</feature>
<dbReference type="Gene3D" id="1.10.10.60">
    <property type="entry name" value="Homeodomain-like"/>
    <property type="match status" value="1"/>
</dbReference>